<dbReference type="Proteomes" id="UP000054560">
    <property type="component" value="Unassembled WGS sequence"/>
</dbReference>
<dbReference type="RefSeq" id="XP_014146795.1">
    <property type="nucleotide sequence ID" value="XM_014291320.1"/>
</dbReference>
<dbReference type="EMBL" id="KQ246356">
    <property type="protein sequence ID" value="KNC72893.1"/>
    <property type="molecule type" value="Genomic_DNA"/>
</dbReference>
<gene>
    <name evidence="1" type="ORF">SARC_14546</name>
</gene>
<proteinExistence type="predicted"/>
<organism evidence="1 2">
    <name type="scientific">Sphaeroforma arctica JP610</name>
    <dbReference type="NCBI Taxonomy" id="667725"/>
    <lineage>
        <taxon>Eukaryota</taxon>
        <taxon>Ichthyosporea</taxon>
        <taxon>Ichthyophonida</taxon>
        <taxon>Sphaeroforma</taxon>
    </lineage>
</organism>
<evidence type="ECO:0000313" key="1">
    <source>
        <dbReference type="EMBL" id="KNC72893.1"/>
    </source>
</evidence>
<dbReference type="AlphaFoldDB" id="A0A0L0F9V0"/>
<protein>
    <submittedName>
        <fullName evidence="1">Uncharacterized protein</fullName>
    </submittedName>
</protein>
<sequence>IYAVNMEHSDSNLVCIRYVRNVKDDFYKWKTSAITLQCQTPELAMDFCKTCLPYVAGTDPSGLIDRRHYLIFVNPVGGTKNGMKEYGRLKEMLDQSGVVTHELFGMVLQFVLSKMGISDGVMCVHQG</sequence>
<accession>A0A0L0F9V0</accession>
<evidence type="ECO:0000313" key="2">
    <source>
        <dbReference type="Proteomes" id="UP000054560"/>
    </source>
</evidence>
<reference evidence="1 2" key="1">
    <citation type="submission" date="2011-02" db="EMBL/GenBank/DDBJ databases">
        <title>The Genome Sequence of Sphaeroforma arctica JP610.</title>
        <authorList>
            <consortium name="The Broad Institute Genome Sequencing Platform"/>
            <person name="Russ C."/>
            <person name="Cuomo C."/>
            <person name="Young S.K."/>
            <person name="Zeng Q."/>
            <person name="Gargeya S."/>
            <person name="Alvarado L."/>
            <person name="Berlin A."/>
            <person name="Chapman S.B."/>
            <person name="Chen Z."/>
            <person name="Freedman E."/>
            <person name="Gellesch M."/>
            <person name="Goldberg J."/>
            <person name="Griggs A."/>
            <person name="Gujja S."/>
            <person name="Heilman E."/>
            <person name="Heiman D."/>
            <person name="Howarth C."/>
            <person name="Mehta T."/>
            <person name="Neiman D."/>
            <person name="Pearson M."/>
            <person name="Roberts A."/>
            <person name="Saif S."/>
            <person name="Shea T."/>
            <person name="Shenoy N."/>
            <person name="Sisk P."/>
            <person name="Stolte C."/>
            <person name="Sykes S."/>
            <person name="White J."/>
            <person name="Yandava C."/>
            <person name="Burger G."/>
            <person name="Gray M.W."/>
            <person name="Holland P.W.H."/>
            <person name="King N."/>
            <person name="Lang F.B.F."/>
            <person name="Roger A.J."/>
            <person name="Ruiz-Trillo I."/>
            <person name="Haas B."/>
            <person name="Nusbaum C."/>
            <person name="Birren B."/>
        </authorList>
    </citation>
    <scope>NUCLEOTIDE SEQUENCE [LARGE SCALE GENOMIC DNA]</scope>
    <source>
        <strain evidence="1 2">JP610</strain>
    </source>
</reference>
<keyword evidence="2" id="KW-1185">Reference proteome</keyword>
<name>A0A0L0F9V0_9EUKA</name>
<feature type="non-terminal residue" evidence="1">
    <location>
        <position position="1"/>
    </location>
</feature>
<dbReference type="GeneID" id="25915050"/>